<keyword evidence="3" id="KW-1185">Reference proteome</keyword>
<proteinExistence type="predicted"/>
<name>A0ABX2I6F7_BLAHA</name>
<dbReference type="Gene3D" id="1.20.5.2950">
    <property type="match status" value="1"/>
</dbReference>
<feature type="region of interest" description="Disordered" evidence="1">
    <location>
        <begin position="42"/>
        <end position="61"/>
    </location>
</feature>
<feature type="compositionally biased region" description="Polar residues" evidence="1">
    <location>
        <begin position="42"/>
        <end position="53"/>
    </location>
</feature>
<evidence type="ECO:0000256" key="1">
    <source>
        <dbReference type="SAM" id="MobiDB-lite"/>
    </source>
</evidence>
<organism evidence="2 3">
    <name type="scientific">Blautia hansenii</name>
    <name type="common">Ruminococcus hansenii</name>
    <dbReference type="NCBI Taxonomy" id="1322"/>
    <lineage>
        <taxon>Bacteria</taxon>
        <taxon>Bacillati</taxon>
        <taxon>Bacillota</taxon>
        <taxon>Clostridia</taxon>
        <taxon>Lachnospirales</taxon>
        <taxon>Lachnospiraceae</taxon>
        <taxon>Blautia</taxon>
    </lineage>
</organism>
<evidence type="ECO:0000313" key="2">
    <source>
        <dbReference type="EMBL" id="NSJ86043.1"/>
    </source>
</evidence>
<dbReference type="EMBL" id="JAAITA010000007">
    <property type="protein sequence ID" value="NSJ86043.1"/>
    <property type="molecule type" value="Genomic_DNA"/>
</dbReference>
<accession>A0ABX2I6F7</accession>
<dbReference type="Proteomes" id="UP000822142">
    <property type="component" value="Unassembled WGS sequence"/>
</dbReference>
<evidence type="ECO:0008006" key="4">
    <source>
        <dbReference type="Google" id="ProtNLM"/>
    </source>
</evidence>
<reference evidence="2 3" key="1">
    <citation type="journal article" date="2020" name="Cell Host Microbe">
        <title>Functional and Genomic Variation between Human-Derived Isolates of Lachnospiraceae Reveals Inter- and Intra-Species Diversity.</title>
        <authorList>
            <person name="Sorbara M.T."/>
            <person name="Littmann E.R."/>
            <person name="Fontana E."/>
            <person name="Moody T.U."/>
            <person name="Kohout C.E."/>
            <person name="Gjonbalaj M."/>
            <person name="Eaton V."/>
            <person name="Seok R."/>
            <person name="Leiner I.M."/>
            <person name="Pamer E.G."/>
        </authorList>
    </citation>
    <scope>NUCLEOTIDE SEQUENCE [LARGE SCALE GENOMIC DNA]</scope>
    <source>
        <strain evidence="2 3">MSK.15.26</strain>
    </source>
</reference>
<protein>
    <recommendedName>
        <fullName evidence="4">V-type ATP synthase subunit H</fullName>
    </recommendedName>
</protein>
<evidence type="ECO:0000313" key="3">
    <source>
        <dbReference type="Proteomes" id="UP000822142"/>
    </source>
</evidence>
<comment type="caution">
    <text evidence="2">The sequence shown here is derived from an EMBL/GenBank/DDBJ whole genome shotgun (WGS) entry which is preliminary data.</text>
</comment>
<sequence>MTKCIIHSNIKLCEGGDTVVEETIKEIRKTEQEAEEIAANAKSQGAQILQQAKQETERAKATMIENAQEKAKANREAAQAAGERRLAEALKSAEKEIAGIKRTAKEKEKQAVQAVIESLI</sequence>
<gene>
    <name evidence="2" type="ORF">G5A70_07620</name>
</gene>